<evidence type="ECO:0000256" key="4">
    <source>
        <dbReference type="ARBA" id="ARBA00023136"/>
    </source>
</evidence>
<feature type="transmembrane region" description="Helical" evidence="5">
    <location>
        <begin position="492"/>
        <end position="513"/>
    </location>
</feature>
<dbReference type="GO" id="GO:0008137">
    <property type="term" value="F:NADH dehydrogenase (ubiquinone) activity"/>
    <property type="evidence" value="ECO:0007669"/>
    <property type="project" value="InterPro"/>
</dbReference>
<feature type="transmembrane region" description="Helical" evidence="5">
    <location>
        <begin position="417"/>
        <end position="440"/>
    </location>
</feature>
<feature type="transmembrane region" description="Helical" evidence="5">
    <location>
        <begin position="92"/>
        <end position="112"/>
    </location>
</feature>
<dbReference type="GO" id="GO:0005886">
    <property type="term" value="C:plasma membrane"/>
    <property type="evidence" value="ECO:0007669"/>
    <property type="project" value="UniProtKB-SubCell"/>
</dbReference>
<comment type="function">
    <text evidence="5">NDH-1 shuttles electrons from NADH, via FMN and iron-sulfur (Fe-S) centers, to quinones in the respiratory chain. The immediate electron acceptor for the enzyme in this species is believed to be a menaquinone. Couples the redox reaction to proton translocation (for every two electrons transferred, four hydrogen ions are translocated across the cytoplasmic membrane), and thus conserves the redox energy in a proton gradient.</text>
</comment>
<dbReference type="AlphaFoldDB" id="A0A8I0GED9"/>
<feature type="transmembrane region" description="Helical" evidence="5">
    <location>
        <begin position="12"/>
        <end position="31"/>
    </location>
</feature>
<evidence type="ECO:0000259" key="7">
    <source>
        <dbReference type="Pfam" id="PF00361"/>
    </source>
</evidence>
<gene>
    <name evidence="5 8" type="primary">nuoN</name>
    <name evidence="8" type="ORF">H8R10_03645</name>
</gene>
<organism evidence="8 9">
    <name type="scientific">Nanchangia anserum</name>
    <dbReference type="NCBI Taxonomy" id="2692125"/>
    <lineage>
        <taxon>Bacteria</taxon>
        <taxon>Bacillati</taxon>
        <taxon>Actinomycetota</taxon>
        <taxon>Actinomycetes</taxon>
        <taxon>Actinomycetales</taxon>
        <taxon>Actinomycetaceae</taxon>
        <taxon>Nanchangia</taxon>
    </lineage>
</organism>
<dbReference type="HAMAP" id="MF_00445">
    <property type="entry name" value="NDH1_NuoN_1"/>
    <property type="match status" value="1"/>
</dbReference>
<dbReference type="GO" id="GO:0048038">
    <property type="term" value="F:quinone binding"/>
    <property type="evidence" value="ECO:0007669"/>
    <property type="project" value="UniProtKB-KW"/>
</dbReference>
<comment type="catalytic activity">
    <reaction evidence="5">
        <text>a quinone + NADH + 5 H(+)(in) = a quinol + NAD(+) + 4 H(+)(out)</text>
        <dbReference type="Rhea" id="RHEA:57888"/>
        <dbReference type="ChEBI" id="CHEBI:15378"/>
        <dbReference type="ChEBI" id="CHEBI:24646"/>
        <dbReference type="ChEBI" id="CHEBI:57540"/>
        <dbReference type="ChEBI" id="CHEBI:57945"/>
        <dbReference type="ChEBI" id="CHEBI:132124"/>
    </reaction>
</comment>
<dbReference type="EMBL" id="JACRUO010000001">
    <property type="protein sequence ID" value="MBD3689322.1"/>
    <property type="molecule type" value="Genomic_DNA"/>
</dbReference>
<evidence type="ECO:0000313" key="9">
    <source>
        <dbReference type="Proteomes" id="UP000627538"/>
    </source>
</evidence>
<dbReference type="NCBIfam" id="NF004441">
    <property type="entry name" value="PRK05777.1-4"/>
    <property type="match status" value="1"/>
</dbReference>
<dbReference type="NCBIfam" id="TIGR01770">
    <property type="entry name" value="NDH_I_N"/>
    <property type="match status" value="1"/>
</dbReference>
<evidence type="ECO:0000256" key="5">
    <source>
        <dbReference type="HAMAP-Rule" id="MF_00445"/>
    </source>
</evidence>
<keyword evidence="9" id="KW-1185">Reference proteome</keyword>
<dbReference type="GO" id="GO:0012505">
    <property type="term" value="C:endomembrane system"/>
    <property type="evidence" value="ECO:0007669"/>
    <property type="project" value="UniProtKB-SubCell"/>
</dbReference>
<comment type="similarity">
    <text evidence="5">Belongs to the complex I subunit 2 family.</text>
</comment>
<comment type="subunit">
    <text evidence="5">NDH-1 is composed of 14 different subunits. Subunits NuoA, H, J, K, L, M, N constitute the membrane sector of the complex.</text>
</comment>
<dbReference type="InterPro" id="IPR010096">
    <property type="entry name" value="NADH-Q_OxRdtase_suN/2"/>
</dbReference>
<feature type="transmembrane region" description="Helical" evidence="5">
    <location>
        <begin position="149"/>
        <end position="175"/>
    </location>
</feature>
<evidence type="ECO:0000256" key="3">
    <source>
        <dbReference type="ARBA" id="ARBA00022989"/>
    </source>
</evidence>
<dbReference type="EC" id="7.1.1.-" evidence="5"/>
<feature type="transmembrane region" description="Helical" evidence="5">
    <location>
        <begin position="367"/>
        <end position="389"/>
    </location>
</feature>
<dbReference type="Pfam" id="PF00361">
    <property type="entry name" value="Proton_antipo_M"/>
    <property type="match status" value="1"/>
</dbReference>
<keyword evidence="5" id="KW-0813">Transport</keyword>
<evidence type="ECO:0000256" key="1">
    <source>
        <dbReference type="ARBA" id="ARBA00004127"/>
    </source>
</evidence>
<evidence type="ECO:0000256" key="6">
    <source>
        <dbReference type="RuleBase" id="RU000320"/>
    </source>
</evidence>
<feature type="transmembrane region" description="Helical" evidence="5">
    <location>
        <begin position="43"/>
        <end position="61"/>
    </location>
</feature>
<proteinExistence type="inferred from homology"/>
<protein>
    <recommendedName>
        <fullName evidence="5">NADH-quinone oxidoreductase subunit N</fullName>
        <ecNumber evidence="5">7.1.1.-</ecNumber>
    </recommendedName>
    <alternativeName>
        <fullName evidence="5">NADH dehydrogenase I subunit N</fullName>
    </alternativeName>
    <alternativeName>
        <fullName evidence="5">NDH-1 subunit N</fullName>
    </alternativeName>
</protein>
<evidence type="ECO:0000256" key="2">
    <source>
        <dbReference type="ARBA" id="ARBA00022692"/>
    </source>
</evidence>
<dbReference type="Proteomes" id="UP000627538">
    <property type="component" value="Unassembled WGS sequence"/>
</dbReference>
<dbReference type="GO" id="GO:0050136">
    <property type="term" value="F:NADH dehydrogenase (quinone) (non-electrogenic) activity"/>
    <property type="evidence" value="ECO:0007669"/>
    <property type="project" value="UniProtKB-UniRule"/>
</dbReference>
<evidence type="ECO:0000313" key="8">
    <source>
        <dbReference type="EMBL" id="MBD3689322.1"/>
    </source>
</evidence>
<keyword evidence="4 5" id="KW-0472">Membrane</keyword>
<keyword evidence="5" id="KW-1278">Translocase</keyword>
<accession>A0A8I0GED9</accession>
<feature type="transmembrane region" description="Helical" evidence="5">
    <location>
        <begin position="315"/>
        <end position="335"/>
    </location>
</feature>
<name>A0A8I0GED9_9ACTO</name>
<keyword evidence="5" id="KW-0874">Quinone</keyword>
<sequence>MQASLDIDWGLMAPLVIVGGAAVLGVLIEAFVPRGARWKTQAIYTPVVLVLALCVYILTYSSGVFSHGTDPVGFAMTGGSGTRTGELLIDPFAAAAQVVILVIAILSVLVMIDRTRSGVAAFAGQPSDMPGSFEEDQTERRGYQRSEMLPLTLFSTAGMMLFPMCTSLLTLFIALEVMSLPLYILCATARHRRLLSQEAALKYFILGAFSSAFFLMGIALLFGYAGSLSLSTLATAVYDGAGSDMLLISGIVLLLIGLLFKVGAVPFHAWTPDVYQGAPTPVTGFMAAGVKAAAFLALVRFYFTVAAQMEPHLKVIMWAVIVLTIVVGTFFGLVQDNVKRLLAYSSIAHAGFILIAVQSLDESALSAVTFYVLSYGIATVGAFGVITLVRGVDRGGNTVAEQQTIDKWAGLGRRHPWLGAAMIIFLLSFAGIPLTSGFIGKWTVFAAGIKGGLTPLVIVAIVASAITAFYYFRLVKVMFLDEPDPETRVVPAQGTASAAIAMCAIATLALGIVPGPVLNLLGKMVIFVL</sequence>
<dbReference type="PANTHER" id="PTHR22773">
    <property type="entry name" value="NADH DEHYDROGENASE"/>
    <property type="match status" value="1"/>
</dbReference>
<keyword evidence="8" id="KW-0560">Oxidoreductase</keyword>
<feature type="transmembrane region" description="Helical" evidence="5">
    <location>
        <begin position="203"/>
        <end position="225"/>
    </location>
</feature>
<feature type="transmembrane region" description="Helical" evidence="5">
    <location>
        <begin position="246"/>
        <end position="270"/>
    </location>
</feature>
<keyword evidence="5" id="KW-0520">NAD</keyword>
<comment type="subcellular location">
    <subcellularLocation>
        <location evidence="5">Cell membrane</location>
        <topology evidence="5">Multi-pass membrane protein</topology>
    </subcellularLocation>
    <subcellularLocation>
        <location evidence="1">Endomembrane system</location>
        <topology evidence="1">Multi-pass membrane protein</topology>
    </subcellularLocation>
    <subcellularLocation>
        <location evidence="6">Membrane</location>
        <topology evidence="6">Multi-pass membrane protein</topology>
    </subcellularLocation>
</comment>
<reference evidence="8 9" key="1">
    <citation type="submission" date="2020-08" db="EMBL/GenBank/DDBJ databases">
        <title>Winkia gen. nov., sp. nov., isolated from faeces of the Anser albifrons in China.</title>
        <authorList>
            <person name="Liu Q."/>
        </authorList>
    </citation>
    <scope>NUCLEOTIDE SEQUENCE [LARGE SCALE GENOMIC DNA]</scope>
    <source>
        <strain evidence="8 9">C62</strain>
    </source>
</reference>
<comment type="caution">
    <text evidence="8">The sequence shown here is derived from an EMBL/GenBank/DDBJ whole genome shotgun (WGS) entry which is preliminary data.</text>
</comment>
<dbReference type="GO" id="GO:0042773">
    <property type="term" value="P:ATP synthesis coupled electron transport"/>
    <property type="evidence" value="ECO:0007669"/>
    <property type="project" value="InterPro"/>
</dbReference>
<feature type="transmembrane region" description="Helical" evidence="5">
    <location>
        <begin position="282"/>
        <end position="303"/>
    </location>
</feature>
<keyword evidence="2 5" id="KW-0812">Transmembrane</keyword>
<keyword evidence="3 5" id="KW-1133">Transmembrane helix</keyword>
<feature type="transmembrane region" description="Helical" evidence="5">
    <location>
        <begin position="452"/>
        <end position="472"/>
    </location>
</feature>
<dbReference type="InterPro" id="IPR001750">
    <property type="entry name" value="ND/Mrp_TM"/>
</dbReference>
<keyword evidence="5" id="KW-1003">Cell membrane</keyword>
<feature type="domain" description="NADH:quinone oxidoreductase/Mrp antiporter transmembrane" evidence="7">
    <location>
        <begin position="166"/>
        <end position="467"/>
    </location>
</feature>